<evidence type="ECO:0000256" key="2">
    <source>
        <dbReference type="ARBA" id="ARBA00022490"/>
    </source>
</evidence>
<evidence type="ECO:0000259" key="10">
    <source>
        <dbReference type="PROSITE" id="PS51867"/>
    </source>
</evidence>
<evidence type="ECO:0000256" key="6">
    <source>
        <dbReference type="PROSITE-ProRule" id="PRU00175"/>
    </source>
</evidence>
<dbReference type="SMART" id="SM00757">
    <property type="entry name" value="CRA"/>
    <property type="match status" value="1"/>
</dbReference>
<keyword evidence="3" id="KW-0479">Metal-binding</keyword>
<evidence type="ECO:0000313" key="12">
    <source>
        <dbReference type="Proteomes" id="UP001151760"/>
    </source>
</evidence>
<dbReference type="InterPro" id="IPR044063">
    <property type="entry name" value="ZF_RING_GID"/>
</dbReference>
<feature type="zinc finger region" description="RING-Gid-type" evidence="7">
    <location>
        <begin position="310"/>
        <end position="355"/>
    </location>
</feature>
<dbReference type="EMBL" id="BQNB010015391">
    <property type="protein sequence ID" value="GJT39490.1"/>
    <property type="molecule type" value="Genomic_DNA"/>
</dbReference>
<evidence type="ECO:0000256" key="4">
    <source>
        <dbReference type="ARBA" id="ARBA00022771"/>
    </source>
</evidence>
<dbReference type="InterPro" id="IPR001841">
    <property type="entry name" value="Znf_RING"/>
</dbReference>
<evidence type="ECO:0000256" key="1">
    <source>
        <dbReference type="ARBA" id="ARBA00004496"/>
    </source>
</evidence>
<feature type="domain" description="CTLH" evidence="9">
    <location>
        <begin position="147"/>
        <end position="204"/>
    </location>
</feature>
<comment type="subcellular location">
    <subcellularLocation>
        <location evidence="1">Cytoplasm</location>
    </subcellularLocation>
</comment>
<dbReference type="SUPFAM" id="SSF57850">
    <property type="entry name" value="RING/U-box"/>
    <property type="match status" value="1"/>
</dbReference>
<evidence type="ECO:0000259" key="8">
    <source>
        <dbReference type="PROSITE" id="PS50089"/>
    </source>
</evidence>
<keyword evidence="4 6" id="KW-0863">Zinc-finger</keyword>
<keyword evidence="2" id="KW-0963">Cytoplasm</keyword>
<dbReference type="Pfam" id="PF10607">
    <property type="entry name" value="CTLH"/>
    <property type="match status" value="1"/>
</dbReference>
<dbReference type="Pfam" id="PF13445">
    <property type="entry name" value="zf-RING_UBOX"/>
    <property type="match status" value="1"/>
</dbReference>
<dbReference type="PROSITE" id="PS51867">
    <property type="entry name" value="ZF_RING_GID"/>
    <property type="match status" value="1"/>
</dbReference>
<keyword evidence="12" id="KW-1185">Reference proteome</keyword>
<evidence type="ECO:0000256" key="3">
    <source>
        <dbReference type="ARBA" id="ARBA00022723"/>
    </source>
</evidence>
<proteinExistence type="predicted"/>
<dbReference type="Proteomes" id="UP001151760">
    <property type="component" value="Unassembled WGS sequence"/>
</dbReference>
<keyword evidence="5" id="KW-0862">Zinc</keyword>
<comment type="caution">
    <text evidence="11">The sequence shown here is derived from an EMBL/GenBank/DDBJ whole genome shotgun (WGS) entry which is preliminary data.</text>
</comment>
<feature type="domain" description="RING-Gid-type" evidence="10">
    <location>
        <begin position="310"/>
        <end position="355"/>
    </location>
</feature>
<dbReference type="Gene3D" id="3.30.40.10">
    <property type="entry name" value="Zinc/RING finger domain, C3HC4 (zinc finger)"/>
    <property type="match status" value="1"/>
</dbReference>
<evidence type="ECO:0000256" key="5">
    <source>
        <dbReference type="ARBA" id="ARBA00022833"/>
    </source>
</evidence>
<dbReference type="PROSITE" id="PS50897">
    <property type="entry name" value="CTLH"/>
    <property type="match status" value="1"/>
</dbReference>
<dbReference type="InterPro" id="IPR027370">
    <property type="entry name" value="Znf-RING_euk"/>
</dbReference>
<evidence type="ECO:0000259" key="9">
    <source>
        <dbReference type="PROSITE" id="PS50897"/>
    </source>
</evidence>
<protein>
    <submittedName>
        <fullName evidence="11">Protein RMD5</fullName>
    </submittedName>
</protein>
<dbReference type="SMART" id="SM00668">
    <property type="entry name" value="CTLH"/>
    <property type="match status" value="1"/>
</dbReference>
<dbReference type="PANTHER" id="PTHR12170:SF3">
    <property type="entry name" value="GH10162P"/>
    <property type="match status" value="1"/>
</dbReference>
<name>A0ABQ5DKE0_9ASTR</name>
<sequence>MDMKSLGDVLDEVVKNQELVTFGYNEAIDQVENEIQEAVNKIQLVDEPSIDHESVFTDLKKKLEMIWPQEQLEQSRNELHESFTKYQEILGKLFDNDVSKAYADVDFDYKTINQIIISSLYHDGLFHIADVFLQESQVTDNVSLRTQFTRMRYIITALRARELEPALTWVLVNREKINRNGSKLVFELHRFQYLEIVQKGNKSDAMNYFNAHLKPFSSNRSTEVMKLMGSLLWCGKLETSPYLKLFSPDKWDDLVKELTKQFCNLIGVSLKNPLSVTLEAGAQVLPTLLKDGAMEIELGNEFQFHPVFTCPVSYEESSEANPPVMFDCGHVFCQKTVLAMIEFQNNVHLLKCPICRPVIRHFRILFF</sequence>
<organism evidence="11 12">
    <name type="scientific">Tanacetum coccineum</name>
    <dbReference type="NCBI Taxonomy" id="301880"/>
    <lineage>
        <taxon>Eukaryota</taxon>
        <taxon>Viridiplantae</taxon>
        <taxon>Streptophyta</taxon>
        <taxon>Embryophyta</taxon>
        <taxon>Tracheophyta</taxon>
        <taxon>Spermatophyta</taxon>
        <taxon>Magnoliopsida</taxon>
        <taxon>eudicotyledons</taxon>
        <taxon>Gunneridae</taxon>
        <taxon>Pentapetalae</taxon>
        <taxon>asterids</taxon>
        <taxon>campanulids</taxon>
        <taxon>Asterales</taxon>
        <taxon>Asteraceae</taxon>
        <taxon>Asteroideae</taxon>
        <taxon>Anthemideae</taxon>
        <taxon>Anthemidinae</taxon>
        <taxon>Tanacetum</taxon>
    </lineage>
</organism>
<dbReference type="InterPro" id="IPR013083">
    <property type="entry name" value="Znf_RING/FYVE/PHD"/>
</dbReference>
<dbReference type="InterPro" id="IPR013144">
    <property type="entry name" value="CRA_dom"/>
</dbReference>
<reference evidence="11" key="1">
    <citation type="journal article" date="2022" name="Int. J. Mol. Sci.">
        <title>Draft Genome of Tanacetum Coccineum: Genomic Comparison of Closely Related Tanacetum-Family Plants.</title>
        <authorList>
            <person name="Yamashiro T."/>
            <person name="Shiraishi A."/>
            <person name="Nakayama K."/>
            <person name="Satake H."/>
        </authorList>
    </citation>
    <scope>NUCLEOTIDE SEQUENCE</scope>
</reference>
<evidence type="ECO:0000256" key="7">
    <source>
        <dbReference type="PROSITE-ProRule" id="PRU01215"/>
    </source>
</evidence>
<dbReference type="PANTHER" id="PTHR12170">
    <property type="entry name" value="MACROPHAGE ERYTHROBLAST ATTACHER-RELATED"/>
    <property type="match status" value="1"/>
</dbReference>
<accession>A0ABQ5DKE0</accession>
<dbReference type="PROSITE" id="PS50089">
    <property type="entry name" value="ZF_RING_2"/>
    <property type="match status" value="1"/>
</dbReference>
<reference evidence="11" key="2">
    <citation type="submission" date="2022-01" db="EMBL/GenBank/DDBJ databases">
        <authorList>
            <person name="Yamashiro T."/>
            <person name="Shiraishi A."/>
            <person name="Satake H."/>
            <person name="Nakayama K."/>
        </authorList>
    </citation>
    <scope>NUCLEOTIDE SEQUENCE</scope>
</reference>
<evidence type="ECO:0000313" key="11">
    <source>
        <dbReference type="EMBL" id="GJT39490.1"/>
    </source>
</evidence>
<dbReference type="InterPro" id="IPR006595">
    <property type="entry name" value="CTLH_C"/>
</dbReference>
<dbReference type="InterPro" id="IPR024964">
    <property type="entry name" value="CTLH/CRA"/>
</dbReference>
<feature type="domain" description="RING-type" evidence="8">
    <location>
        <begin position="310"/>
        <end position="356"/>
    </location>
</feature>
<dbReference type="InterPro" id="IPR045098">
    <property type="entry name" value="Fyv10_fam"/>
</dbReference>
<gene>
    <name evidence="11" type="ORF">Tco_0939355</name>
</gene>